<comment type="caution">
    <text evidence="1">The sequence shown here is derived from an EMBL/GenBank/DDBJ whole genome shotgun (WGS) entry which is preliminary data.</text>
</comment>
<dbReference type="EMBL" id="MNAN01000028">
    <property type="protein sequence ID" value="OHU96010.1"/>
    <property type="molecule type" value="Genomic_DNA"/>
</dbReference>
<accession>A0A1S1N467</accession>
<organism evidence="1 2">
    <name type="scientific">Pseudoalteromonas byunsanensis</name>
    <dbReference type="NCBI Taxonomy" id="327939"/>
    <lineage>
        <taxon>Bacteria</taxon>
        <taxon>Pseudomonadati</taxon>
        <taxon>Pseudomonadota</taxon>
        <taxon>Gammaproteobacteria</taxon>
        <taxon>Alteromonadales</taxon>
        <taxon>Pseudoalteromonadaceae</taxon>
        <taxon>Pseudoalteromonas</taxon>
    </lineage>
</organism>
<sequence>MVACQSPTVHIYSRDLSQLERSRVQSLFETENIHFKFTNLQSPDHYHEPYLLYHPQDSDQALISAVERVVREVGFNRLNTQVFNKKNHYYTQGNMGLYFPAKNSHSVELPELLFTHQCTTTDMQIHIKQNGKWMARNQTDLQGKWQYVEPYLTLHWFDGSGMVQQAYQGRIHTVPTKLGPRNAVTFTVLGHRSYPLALLNCDLQAIFM</sequence>
<proteinExistence type="predicted"/>
<dbReference type="AlphaFoldDB" id="A0A1S1N467"/>
<keyword evidence="2" id="KW-1185">Reference proteome</keyword>
<gene>
    <name evidence="1" type="ORF">BIW53_09425</name>
</gene>
<dbReference type="STRING" id="327939.BIW53_09425"/>
<evidence type="ECO:0000313" key="2">
    <source>
        <dbReference type="Proteomes" id="UP000180253"/>
    </source>
</evidence>
<protein>
    <submittedName>
        <fullName evidence="1">Uncharacterized protein</fullName>
    </submittedName>
</protein>
<reference evidence="1 2" key="1">
    <citation type="submission" date="2016-10" db="EMBL/GenBank/DDBJ databases">
        <title>Pseudoalteromonas amylolytica sp. nov., isolated from the surface seawater.</title>
        <authorList>
            <person name="Wu Y.-H."/>
            <person name="Cheng H."/>
            <person name="Jin X.-B."/>
            <person name="Wang C.-S."/>
            <person name="Xu X.-W."/>
        </authorList>
    </citation>
    <scope>NUCLEOTIDE SEQUENCE [LARGE SCALE GENOMIC DNA]</scope>
    <source>
        <strain evidence="1 2">JCM 12483</strain>
    </source>
</reference>
<evidence type="ECO:0000313" key="1">
    <source>
        <dbReference type="EMBL" id="OHU96010.1"/>
    </source>
</evidence>
<dbReference type="Proteomes" id="UP000180253">
    <property type="component" value="Unassembled WGS sequence"/>
</dbReference>
<name>A0A1S1N467_9GAMM</name>